<dbReference type="InterPro" id="IPR010982">
    <property type="entry name" value="Lambda_DNA-bd_dom_sf"/>
</dbReference>
<accession>A0A7I9ZYX2</accession>
<gene>
    <name evidence="2" type="ORF">IMSAGC001_00733</name>
</gene>
<dbReference type="AlphaFoldDB" id="A0A7I9ZYX2"/>
<comment type="caution">
    <text evidence="2">The sequence shown here is derived from an EMBL/GenBank/DDBJ whole genome shotgun (WGS) entry which is preliminary data.</text>
</comment>
<reference evidence="2 3" key="1">
    <citation type="journal article" date="2020" name="Microbiome">
        <title>Single-cell genomics of uncultured bacteria reveals dietary fiber responders in the mouse gut microbiota.</title>
        <authorList>
            <person name="Chijiiwa R."/>
            <person name="Hosokawa M."/>
            <person name="Kogawa M."/>
            <person name="Nishikawa Y."/>
            <person name="Ide K."/>
            <person name="Sakanashi C."/>
            <person name="Takahashi K."/>
            <person name="Takeyama H."/>
        </authorList>
    </citation>
    <scope>NUCLEOTIDE SEQUENCE [LARGE SCALE GENOMIC DNA]</scope>
    <source>
        <strain evidence="2">IMSAGC_001</strain>
    </source>
</reference>
<evidence type="ECO:0000256" key="1">
    <source>
        <dbReference type="SAM" id="Coils"/>
    </source>
</evidence>
<sequence>MFMETSVKERLKQFIDTLNISEREFCRRIGVSSSYVMSIKKSIQPDKMQAISIQFPELNPLWLLLGQGEMLLPNEKKEGEQRQNAGELPSSELLAKLLEEANNEKSRLLSIIESQQRTIESLTDLSKKANAQTVEHAGCANAV</sequence>
<dbReference type="GO" id="GO:0003677">
    <property type="term" value="F:DNA binding"/>
    <property type="evidence" value="ECO:0007669"/>
    <property type="project" value="InterPro"/>
</dbReference>
<protein>
    <recommendedName>
        <fullName evidence="4">XRE family transcriptional regulator</fullName>
    </recommendedName>
</protein>
<dbReference type="SUPFAM" id="SSF47413">
    <property type="entry name" value="lambda repressor-like DNA-binding domains"/>
    <property type="match status" value="1"/>
</dbReference>
<dbReference type="Proteomes" id="UP000491181">
    <property type="component" value="Unassembled WGS sequence"/>
</dbReference>
<name>A0A7I9ZYX2_9BACE</name>
<keyword evidence="1" id="KW-0175">Coiled coil</keyword>
<organism evidence="2 3">
    <name type="scientific">Bacteroides acidifaciens</name>
    <dbReference type="NCBI Taxonomy" id="85831"/>
    <lineage>
        <taxon>Bacteria</taxon>
        <taxon>Pseudomonadati</taxon>
        <taxon>Bacteroidota</taxon>
        <taxon>Bacteroidia</taxon>
        <taxon>Bacteroidales</taxon>
        <taxon>Bacteroidaceae</taxon>
        <taxon>Bacteroides</taxon>
    </lineage>
</organism>
<evidence type="ECO:0000313" key="2">
    <source>
        <dbReference type="EMBL" id="GFH85333.1"/>
    </source>
</evidence>
<dbReference type="EMBL" id="BLLS01000009">
    <property type="protein sequence ID" value="GFH85333.1"/>
    <property type="molecule type" value="Genomic_DNA"/>
</dbReference>
<evidence type="ECO:0008006" key="4">
    <source>
        <dbReference type="Google" id="ProtNLM"/>
    </source>
</evidence>
<proteinExistence type="predicted"/>
<evidence type="ECO:0000313" key="3">
    <source>
        <dbReference type="Proteomes" id="UP000491181"/>
    </source>
</evidence>
<feature type="coiled-coil region" evidence="1">
    <location>
        <begin position="98"/>
        <end position="132"/>
    </location>
</feature>